<dbReference type="InterPro" id="IPR036389">
    <property type="entry name" value="RNase_III_sf"/>
</dbReference>
<dbReference type="InterPro" id="IPR000999">
    <property type="entry name" value="RNase_III_dom"/>
</dbReference>
<organism evidence="2 3">
    <name type="scientific">Venturia effusa</name>
    <dbReference type="NCBI Taxonomy" id="50376"/>
    <lineage>
        <taxon>Eukaryota</taxon>
        <taxon>Fungi</taxon>
        <taxon>Dikarya</taxon>
        <taxon>Ascomycota</taxon>
        <taxon>Pezizomycotina</taxon>
        <taxon>Dothideomycetes</taxon>
        <taxon>Pleosporomycetidae</taxon>
        <taxon>Venturiales</taxon>
        <taxon>Venturiaceae</taxon>
        <taxon>Venturia</taxon>
    </lineage>
</organism>
<gene>
    <name evidence="2" type="ORF">FKW77_009566</name>
</gene>
<dbReference type="Gene3D" id="1.10.1520.10">
    <property type="entry name" value="Ribonuclease III domain"/>
    <property type="match status" value="1"/>
</dbReference>
<dbReference type="Pfam" id="PF14622">
    <property type="entry name" value="Ribonucleas_3_3"/>
    <property type="match status" value="1"/>
</dbReference>
<keyword evidence="3" id="KW-1185">Reference proteome</keyword>
<dbReference type="GO" id="GO:0004525">
    <property type="term" value="F:ribonuclease III activity"/>
    <property type="evidence" value="ECO:0007669"/>
    <property type="project" value="InterPro"/>
</dbReference>
<accession>A0A517LA00</accession>
<dbReference type="GO" id="GO:0006396">
    <property type="term" value="P:RNA processing"/>
    <property type="evidence" value="ECO:0007669"/>
    <property type="project" value="InterPro"/>
</dbReference>
<feature type="domain" description="RNase III" evidence="1">
    <location>
        <begin position="37"/>
        <end position="122"/>
    </location>
</feature>
<dbReference type="OrthoDB" id="67027at2759"/>
<name>A0A517LA00_9PEZI</name>
<evidence type="ECO:0000259" key="1">
    <source>
        <dbReference type="PROSITE" id="PS50142"/>
    </source>
</evidence>
<dbReference type="EMBL" id="CP042191">
    <property type="protein sequence ID" value="QDS72454.1"/>
    <property type="molecule type" value="Genomic_DNA"/>
</dbReference>
<dbReference type="CDD" id="cd00593">
    <property type="entry name" value="RIBOc"/>
    <property type="match status" value="1"/>
</dbReference>
<protein>
    <recommendedName>
        <fullName evidence="1">RNase III domain-containing protein</fullName>
    </recommendedName>
</protein>
<dbReference type="PROSITE" id="PS50142">
    <property type="entry name" value="RNASE_3_2"/>
    <property type="match status" value="1"/>
</dbReference>
<evidence type="ECO:0000313" key="2">
    <source>
        <dbReference type="EMBL" id="QDS72454.1"/>
    </source>
</evidence>
<dbReference type="Proteomes" id="UP000316270">
    <property type="component" value="Chromosome 7"/>
</dbReference>
<reference evidence="2 3" key="1">
    <citation type="submission" date="2019-07" db="EMBL/GenBank/DDBJ databases">
        <title>Finished genome of Venturia effusa.</title>
        <authorList>
            <person name="Young C.A."/>
            <person name="Cox M.P."/>
            <person name="Ganley A.R.D."/>
            <person name="David W.J."/>
        </authorList>
    </citation>
    <scope>NUCLEOTIDE SEQUENCE [LARGE SCALE GENOMIC DNA]</scope>
    <source>
        <strain evidence="3">albino</strain>
    </source>
</reference>
<sequence>MTSQAKMIAEAERVLGHMFLNKDLIWEAIQAPGRTNERLALVGDAGLRLYLHQDSYKRGLTKGAASILHDQIANNSHLAEVGNAKQFSAFINKTFTHTGAIGEKAMAATVEAVIGAAYIDGEFEAMETVILCLGLH</sequence>
<dbReference type="SUPFAM" id="SSF69065">
    <property type="entry name" value="RNase III domain-like"/>
    <property type="match status" value="1"/>
</dbReference>
<proteinExistence type="predicted"/>
<evidence type="ECO:0000313" key="3">
    <source>
        <dbReference type="Proteomes" id="UP000316270"/>
    </source>
</evidence>
<dbReference type="AlphaFoldDB" id="A0A517LA00"/>
<dbReference type="STRING" id="50376.A0A517LA00"/>